<dbReference type="InterPro" id="IPR000843">
    <property type="entry name" value="HTH_LacI"/>
</dbReference>
<dbReference type="PROSITE" id="PS50932">
    <property type="entry name" value="HTH_LACI_2"/>
    <property type="match status" value="1"/>
</dbReference>
<dbReference type="PANTHER" id="PTHR30146:SF109">
    <property type="entry name" value="HTH-TYPE TRANSCRIPTIONAL REGULATOR GALS"/>
    <property type="match status" value="1"/>
</dbReference>
<dbReference type="RefSeq" id="WP_075626210.1">
    <property type="nucleotide sequence ID" value="NZ_FOAM01000012.1"/>
</dbReference>
<accession>A0A1Q9B1P4</accession>
<dbReference type="GO" id="GO:0003700">
    <property type="term" value="F:DNA-binding transcription factor activity"/>
    <property type="evidence" value="ECO:0007669"/>
    <property type="project" value="TreeGrafter"/>
</dbReference>
<dbReference type="InterPro" id="IPR046335">
    <property type="entry name" value="LacI/GalR-like_sensor"/>
</dbReference>
<reference evidence="5 6" key="1">
    <citation type="submission" date="2016-09" db="EMBL/GenBank/DDBJ databases">
        <title>Rhizobium sp. nov., a novel species isolated from the rice rhizosphere.</title>
        <authorList>
            <person name="Zhao J."/>
            <person name="Zhang X."/>
        </authorList>
    </citation>
    <scope>NUCLEOTIDE SEQUENCE [LARGE SCALE GENOMIC DNA]</scope>
    <source>
        <strain evidence="5 6">1.7048</strain>
    </source>
</reference>
<comment type="caution">
    <text evidence="5">The sequence shown here is derived from an EMBL/GenBank/DDBJ whole genome shotgun (WGS) entry which is preliminary data.</text>
</comment>
<dbReference type="Pfam" id="PF00356">
    <property type="entry name" value="LacI"/>
    <property type="match status" value="1"/>
</dbReference>
<name>A0A1Q9B1P4_9HYPH</name>
<dbReference type="PANTHER" id="PTHR30146">
    <property type="entry name" value="LACI-RELATED TRANSCRIPTIONAL REPRESSOR"/>
    <property type="match status" value="1"/>
</dbReference>
<evidence type="ECO:0000313" key="6">
    <source>
        <dbReference type="Proteomes" id="UP000186364"/>
    </source>
</evidence>
<feature type="domain" description="HTH lacI-type" evidence="4">
    <location>
        <begin position="2"/>
        <end position="56"/>
    </location>
</feature>
<keyword evidence="2" id="KW-0238">DNA-binding</keyword>
<dbReference type="CDD" id="cd01392">
    <property type="entry name" value="HTH_LacI"/>
    <property type="match status" value="1"/>
</dbReference>
<dbReference type="Gene3D" id="1.10.260.40">
    <property type="entry name" value="lambda repressor-like DNA-binding domains"/>
    <property type="match status" value="1"/>
</dbReference>
<keyword evidence="1" id="KW-0805">Transcription regulation</keyword>
<keyword evidence="6" id="KW-1185">Reference proteome</keyword>
<gene>
    <name evidence="5" type="ORF">BJF93_19170</name>
</gene>
<evidence type="ECO:0000259" key="4">
    <source>
        <dbReference type="PROSITE" id="PS50932"/>
    </source>
</evidence>
<protein>
    <submittedName>
        <fullName evidence="5">LacI family transcriptional regulator</fullName>
    </submittedName>
</protein>
<sequence length="347" mass="38140">MKGIRALARHLDISIGTVSRALNGKPDVNPETRARVMEAARALGYTPNQSGRSLRQGVTNTIGFMIEMSPDANASGDDFFMGVFEGVQTVLNRHRLDLVVFPCPAEENPVDYLSRLVGRGMVDAMIISATRRRDDRIDFLEKTQLPFIALGRSESGPDMRWIDLDFEGVAHSSVARLVAKGHRRIALAIPDGDINLGHVFHDAYRAALSQHGIAYNPALLFRVARVLECGDDLVTALLALPELPSAILLSSEVMSLSLYRKLQERGIRPGRDIAVIGFRDNPRTSFLTPSLTCHSISLSDLGQTLAETLLAGIPAFADLYPGRDRNLIWPMALVQGESDDFDIVPER</sequence>
<dbReference type="SUPFAM" id="SSF53822">
    <property type="entry name" value="Periplasmic binding protein-like I"/>
    <property type="match status" value="1"/>
</dbReference>
<dbReference type="SUPFAM" id="SSF47413">
    <property type="entry name" value="lambda repressor-like DNA-binding domains"/>
    <property type="match status" value="1"/>
</dbReference>
<proteinExistence type="predicted"/>
<keyword evidence="3" id="KW-0804">Transcription</keyword>
<evidence type="ECO:0000313" key="5">
    <source>
        <dbReference type="EMBL" id="OLP61910.1"/>
    </source>
</evidence>
<dbReference type="InterPro" id="IPR028082">
    <property type="entry name" value="Peripla_BP_I"/>
</dbReference>
<dbReference type="AlphaFoldDB" id="A0A1Q9B1P4"/>
<dbReference type="SMART" id="SM00354">
    <property type="entry name" value="HTH_LACI"/>
    <property type="match status" value="1"/>
</dbReference>
<evidence type="ECO:0000256" key="1">
    <source>
        <dbReference type="ARBA" id="ARBA00023015"/>
    </source>
</evidence>
<dbReference type="EMBL" id="MKIP01000030">
    <property type="protein sequence ID" value="OLP61910.1"/>
    <property type="molecule type" value="Genomic_DNA"/>
</dbReference>
<dbReference type="Gene3D" id="3.40.50.2300">
    <property type="match status" value="2"/>
</dbReference>
<evidence type="ECO:0000256" key="2">
    <source>
        <dbReference type="ARBA" id="ARBA00023125"/>
    </source>
</evidence>
<dbReference type="GO" id="GO:0000976">
    <property type="term" value="F:transcription cis-regulatory region binding"/>
    <property type="evidence" value="ECO:0007669"/>
    <property type="project" value="TreeGrafter"/>
</dbReference>
<evidence type="ECO:0000256" key="3">
    <source>
        <dbReference type="ARBA" id="ARBA00023163"/>
    </source>
</evidence>
<dbReference type="Pfam" id="PF13377">
    <property type="entry name" value="Peripla_BP_3"/>
    <property type="match status" value="1"/>
</dbReference>
<dbReference type="InterPro" id="IPR010982">
    <property type="entry name" value="Lambda_DNA-bd_dom_sf"/>
</dbReference>
<dbReference type="OrthoDB" id="8328706at2"/>
<organism evidence="5 6">
    <name type="scientific">Xaviernesmea oryzae</name>
    <dbReference type="NCBI Taxonomy" id="464029"/>
    <lineage>
        <taxon>Bacteria</taxon>
        <taxon>Pseudomonadati</taxon>
        <taxon>Pseudomonadota</taxon>
        <taxon>Alphaproteobacteria</taxon>
        <taxon>Hyphomicrobiales</taxon>
        <taxon>Rhizobiaceae</taxon>
        <taxon>Rhizobium/Agrobacterium group</taxon>
        <taxon>Xaviernesmea</taxon>
    </lineage>
</organism>
<dbReference type="Proteomes" id="UP000186364">
    <property type="component" value="Unassembled WGS sequence"/>
</dbReference>